<organism evidence="2 3">
    <name type="scientific">Cristinia sonorae</name>
    <dbReference type="NCBI Taxonomy" id="1940300"/>
    <lineage>
        <taxon>Eukaryota</taxon>
        <taxon>Fungi</taxon>
        <taxon>Dikarya</taxon>
        <taxon>Basidiomycota</taxon>
        <taxon>Agaricomycotina</taxon>
        <taxon>Agaricomycetes</taxon>
        <taxon>Agaricomycetidae</taxon>
        <taxon>Agaricales</taxon>
        <taxon>Pleurotineae</taxon>
        <taxon>Stephanosporaceae</taxon>
        <taxon>Cristinia</taxon>
    </lineage>
</organism>
<protein>
    <submittedName>
        <fullName evidence="2">Uncharacterized protein</fullName>
    </submittedName>
</protein>
<gene>
    <name evidence="2" type="ORF">BXZ70DRAFT_916769</name>
</gene>
<evidence type="ECO:0000313" key="2">
    <source>
        <dbReference type="EMBL" id="KAH8107202.1"/>
    </source>
</evidence>
<comment type="caution">
    <text evidence="2">The sequence shown here is derived from an EMBL/GenBank/DDBJ whole genome shotgun (WGS) entry which is preliminary data.</text>
</comment>
<dbReference type="EMBL" id="JAEVFJ010000002">
    <property type="protein sequence ID" value="KAH8107202.1"/>
    <property type="molecule type" value="Genomic_DNA"/>
</dbReference>
<evidence type="ECO:0000256" key="1">
    <source>
        <dbReference type="SAM" id="MobiDB-lite"/>
    </source>
</evidence>
<dbReference type="AlphaFoldDB" id="A0A8K0UYU0"/>
<evidence type="ECO:0000313" key="3">
    <source>
        <dbReference type="Proteomes" id="UP000813824"/>
    </source>
</evidence>
<dbReference type="OrthoDB" id="10567557at2759"/>
<keyword evidence="3" id="KW-1185">Reference proteome</keyword>
<proteinExistence type="predicted"/>
<dbReference type="Proteomes" id="UP000813824">
    <property type="component" value="Unassembled WGS sequence"/>
</dbReference>
<feature type="compositionally biased region" description="Basic residues" evidence="1">
    <location>
        <begin position="47"/>
        <end position="63"/>
    </location>
</feature>
<feature type="region of interest" description="Disordered" evidence="1">
    <location>
        <begin position="1"/>
        <end position="22"/>
    </location>
</feature>
<accession>A0A8K0UYU0</accession>
<reference evidence="2" key="1">
    <citation type="journal article" date="2021" name="New Phytol.">
        <title>Evolutionary innovations through gain and loss of genes in the ectomycorrhizal Boletales.</title>
        <authorList>
            <person name="Wu G."/>
            <person name="Miyauchi S."/>
            <person name="Morin E."/>
            <person name="Kuo A."/>
            <person name="Drula E."/>
            <person name="Varga T."/>
            <person name="Kohler A."/>
            <person name="Feng B."/>
            <person name="Cao Y."/>
            <person name="Lipzen A."/>
            <person name="Daum C."/>
            <person name="Hundley H."/>
            <person name="Pangilinan J."/>
            <person name="Johnson J."/>
            <person name="Barry K."/>
            <person name="LaButti K."/>
            <person name="Ng V."/>
            <person name="Ahrendt S."/>
            <person name="Min B."/>
            <person name="Choi I.G."/>
            <person name="Park H."/>
            <person name="Plett J.M."/>
            <person name="Magnuson J."/>
            <person name="Spatafora J.W."/>
            <person name="Nagy L.G."/>
            <person name="Henrissat B."/>
            <person name="Grigoriev I.V."/>
            <person name="Yang Z.L."/>
            <person name="Xu J."/>
            <person name="Martin F.M."/>
        </authorList>
    </citation>
    <scope>NUCLEOTIDE SEQUENCE</scope>
    <source>
        <strain evidence="2">KKN 215</strain>
    </source>
</reference>
<feature type="region of interest" description="Disordered" evidence="1">
    <location>
        <begin position="37"/>
        <end position="88"/>
    </location>
</feature>
<name>A0A8K0UYU0_9AGAR</name>
<sequence>MSLNMLFNLRKKRQPETEVSQSSLGLLEVSGLKYRKAESQTSSRPWKGVKQRAMRRLAAHAGRRGTPVLPKSSSDPSLASEYQDDSPVRRIRKNRDDCLLHKRPRHASWPNFYPQGTEELPVSSNDISKLFRRNTLDSISSGGHEYDCSGDSTELVLNIRHVDNQPAHFAEVTSPASSPSGSAVSAEGVIPDVLLTPSILLAPPPTPWETEDQMQIKHLELGSVL</sequence>